<evidence type="ECO:0008006" key="3">
    <source>
        <dbReference type="Google" id="ProtNLM"/>
    </source>
</evidence>
<evidence type="ECO:0000313" key="1">
    <source>
        <dbReference type="EMBL" id="OHX42368.1"/>
    </source>
</evidence>
<protein>
    <recommendedName>
        <fullName evidence="3">HTH cro/C1-type domain-containing protein</fullName>
    </recommendedName>
</protein>
<gene>
    <name evidence="1" type="ORF">BBV17_27495</name>
</gene>
<reference evidence="1 2" key="1">
    <citation type="submission" date="2016-07" db="EMBL/GenBank/DDBJ databases">
        <title>Bacillus oceanisediminis whole genome.</title>
        <authorList>
            <person name="Pal Y."/>
            <person name="Verma A."/>
            <person name="Mual P."/>
            <person name="Srinivasan K."/>
        </authorList>
    </citation>
    <scope>NUCLEOTIDE SEQUENCE [LARGE SCALE GENOMIC DNA]</scope>
    <source>
        <strain evidence="1 2">Bhandara28</strain>
    </source>
</reference>
<evidence type="ECO:0000313" key="2">
    <source>
        <dbReference type="Proteomes" id="UP000180194"/>
    </source>
</evidence>
<keyword evidence="2" id="KW-1185">Reference proteome</keyword>
<organism evidence="1 2">
    <name type="scientific">Cytobacillus oceanisediminis</name>
    <dbReference type="NCBI Taxonomy" id="665099"/>
    <lineage>
        <taxon>Bacteria</taxon>
        <taxon>Bacillati</taxon>
        <taxon>Bacillota</taxon>
        <taxon>Bacilli</taxon>
        <taxon>Bacillales</taxon>
        <taxon>Bacillaceae</taxon>
        <taxon>Cytobacillus</taxon>
    </lineage>
</organism>
<accession>A0ABX3CKN7</accession>
<sequence>MTQLDLVNKLNAAREQRGEQKKVRPAAISEFYNNQRKTLNKELIEEIATVLEITDINELIEFYNY</sequence>
<comment type="caution">
    <text evidence="1">The sequence shown here is derived from an EMBL/GenBank/DDBJ whole genome shotgun (WGS) entry which is preliminary data.</text>
</comment>
<proteinExistence type="predicted"/>
<name>A0ABX3CKN7_9BACI</name>
<dbReference type="Proteomes" id="UP000180194">
    <property type="component" value="Unassembled WGS sequence"/>
</dbReference>
<dbReference type="EMBL" id="MBRJ01000051">
    <property type="protein sequence ID" value="OHX42368.1"/>
    <property type="molecule type" value="Genomic_DNA"/>
</dbReference>